<evidence type="ECO:0000313" key="9">
    <source>
        <dbReference type="EMBL" id="TDB02234.1"/>
    </source>
</evidence>
<keyword evidence="6" id="KW-0560">Oxidoreductase</keyword>
<reference evidence="9 10" key="1">
    <citation type="submission" date="2019-03" db="EMBL/GenBank/DDBJ databases">
        <title>Halomonas marinisediminis sp. nov., a moderately halophilic bacterium isolated from the Bohai Gulf.</title>
        <authorList>
            <person name="Ji X."/>
        </authorList>
    </citation>
    <scope>NUCLEOTIDE SEQUENCE [LARGE SCALE GENOMIC DNA]</scope>
    <source>
        <strain evidence="9 10">204</strain>
    </source>
</reference>
<accession>A0ABY2D6P5</accession>
<dbReference type="InterPro" id="IPR051205">
    <property type="entry name" value="UbiH/COQ6_monooxygenase"/>
</dbReference>
<evidence type="ECO:0000256" key="4">
    <source>
        <dbReference type="ARBA" id="ARBA00022630"/>
    </source>
</evidence>
<organism evidence="9 10">
    <name type="scientific">Halomonas marinisediminis</name>
    <dbReference type="NCBI Taxonomy" id="2546095"/>
    <lineage>
        <taxon>Bacteria</taxon>
        <taxon>Pseudomonadati</taxon>
        <taxon>Pseudomonadota</taxon>
        <taxon>Gammaproteobacteria</taxon>
        <taxon>Oceanospirillales</taxon>
        <taxon>Halomonadaceae</taxon>
        <taxon>Halomonas</taxon>
    </lineage>
</organism>
<proteinExistence type="inferred from homology"/>
<dbReference type="PROSITE" id="PS01304">
    <property type="entry name" value="UBIH"/>
    <property type="match status" value="1"/>
</dbReference>
<dbReference type="PANTHER" id="PTHR43876">
    <property type="entry name" value="UBIQUINONE BIOSYNTHESIS MONOOXYGENASE COQ6, MITOCHONDRIAL"/>
    <property type="match status" value="1"/>
</dbReference>
<evidence type="ECO:0000256" key="7">
    <source>
        <dbReference type="ARBA" id="ARBA00023033"/>
    </source>
</evidence>
<evidence type="ECO:0000256" key="3">
    <source>
        <dbReference type="ARBA" id="ARBA00005349"/>
    </source>
</evidence>
<sequence length="420" mass="44661">MSVTGDGVASRSANDRHEVVIVGGGMVGAALAVLLGEAGVEVALVDARPALLDAEAVGRGQPARRVSALTPVSQRLLEGVGAWAWMASRRISPYRYMQVWDAEGSGEVNFSADQAGMPVLGHIVENDVTLAALERRLEALPSVRLCLGARVEGLEGGGEGRWIVLADGRRLSAPLVVAADGVRSPLRDMAGIALSERETGHVGLVTTVRVERPHGEVARQTFLPTGPLAFLPLAVEEREHHCSIVWSTSPAEAERLAGLPRDELGEALAAAIGHRLGVVTVLDEATGFPLVQRHAKRYTLPGFALVGDAAHGIHPLAGQGVNLGLMDAAVLAEELLAARRRGMRLGDERILARYARRRRGDNAGMLALMDGFRLLFGARHPALTLGRNLGMGSVDRLVPLKRLLLQQATGQRGRLPVSCR</sequence>
<dbReference type="InterPro" id="IPR002938">
    <property type="entry name" value="FAD-bd"/>
</dbReference>
<keyword evidence="5" id="KW-0274">FAD</keyword>
<dbReference type="Gene3D" id="3.50.50.60">
    <property type="entry name" value="FAD/NAD(P)-binding domain"/>
    <property type="match status" value="2"/>
</dbReference>
<keyword evidence="7" id="KW-0503">Monooxygenase</keyword>
<dbReference type="NCBIfam" id="TIGR01988">
    <property type="entry name" value="Ubi-OHases"/>
    <property type="match status" value="1"/>
</dbReference>
<dbReference type="PANTHER" id="PTHR43876:SF7">
    <property type="entry name" value="UBIQUINONE BIOSYNTHESIS MONOOXYGENASE COQ6, MITOCHONDRIAL"/>
    <property type="match status" value="1"/>
</dbReference>
<comment type="cofactor">
    <cofactor evidence="1">
        <name>FAD</name>
        <dbReference type="ChEBI" id="CHEBI:57692"/>
    </cofactor>
</comment>
<comment type="pathway">
    <text evidence="2">Cofactor biosynthesis; ubiquinone biosynthesis.</text>
</comment>
<evidence type="ECO:0000259" key="8">
    <source>
        <dbReference type="Pfam" id="PF01494"/>
    </source>
</evidence>
<keyword evidence="4" id="KW-0285">Flavoprotein</keyword>
<dbReference type="SUPFAM" id="SSF51905">
    <property type="entry name" value="FAD/NAD(P)-binding domain"/>
    <property type="match status" value="1"/>
</dbReference>
<dbReference type="InterPro" id="IPR010971">
    <property type="entry name" value="UbiH/COQ6"/>
</dbReference>
<comment type="similarity">
    <text evidence="3">Belongs to the UbiH/COQ6 family.</text>
</comment>
<comment type="caution">
    <text evidence="9">The sequence shown here is derived from an EMBL/GenBank/DDBJ whole genome shotgun (WGS) entry which is preliminary data.</text>
</comment>
<name>A0ABY2D6P5_9GAMM</name>
<evidence type="ECO:0000256" key="2">
    <source>
        <dbReference type="ARBA" id="ARBA00004749"/>
    </source>
</evidence>
<evidence type="ECO:0000313" key="10">
    <source>
        <dbReference type="Proteomes" id="UP000294823"/>
    </source>
</evidence>
<dbReference type="RefSeq" id="WP_132043472.1">
    <property type="nucleotide sequence ID" value="NZ_SLTR01000012.1"/>
</dbReference>
<feature type="domain" description="FAD-binding" evidence="8">
    <location>
        <begin position="18"/>
        <end position="359"/>
    </location>
</feature>
<dbReference type="Proteomes" id="UP000294823">
    <property type="component" value="Unassembled WGS sequence"/>
</dbReference>
<dbReference type="EMBL" id="SLTR01000012">
    <property type="protein sequence ID" value="TDB02234.1"/>
    <property type="molecule type" value="Genomic_DNA"/>
</dbReference>
<keyword evidence="10" id="KW-1185">Reference proteome</keyword>
<protein>
    <submittedName>
        <fullName evidence="9">2-octaprenyl-3-methyl-6-methoxy-1,4-benzoquinol hydroxylase</fullName>
    </submittedName>
</protein>
<evidence type="ECO:0000256" key="5">
    <source>
        <dbReference type="ARBA" id="ARBA00022827"/>
    </source>
</evidence>
<dbReference type="Pfam" id="PF01494">
    <property type="entry name" value="FAD_binding_3"/>
    <property type="match status" value="1"/>
</dbReference>
<dbReference type="PRINTS" id="PR00420">
    <property type="entry name" value="RNGMNOXGNASE"/>
</dbReference>
<evidence type="ECO:0000256" key="6">
    <source>
        <dbReference type="ARBA" id="ARBA00023002"/>
    </source>
</evidence>
<evidence type="ECO:0000256" key="1">
    <source>
        <dbReference type="ARBA" id="ARBA00001974"/>
    </source>
</evidence>
<dbReference type="InterPro" id="IPR018168">
    <property type="entry name" value="Ubi_Hdrlase_CS"/>
</dbReference>
<dbReference type="InterPro" id="IPR036188">
    <property type="entry name" value="FAD/NAD-bd_sf"/>
</dbReference>
<gene>
    <name evidence="9" type="ORF">E0702_10230</name>
</gene>